<dbReference type="GO" id="GO:0042545">
    <property type="term" value="P:cell wall modification"/>
    <property type="evidence" value="ECO:0007669"/>
    <property type="project" value="InterPro"/>
</dbReference>
<accession>A0AAP0BU09</accession>
<evidence type="ECO:0000256" key="1">
    <source>
        <dbReference type="ARBA" id="ARBA00005184"/>
    </source>
</evidence>
<keyword evidence="4" id="KW-0378">Hydrolase</keyword>
<reference evidence="7 8" key="1">
    <citation type="journal article" date="2022" name="Nat. Plants">
        <title>Genomes of leafy and leafless Platanthera orchids illuminate the evolution of mycoheterotrophy.</title>
        <authorList>
            <person name="Li M.H."/>
            <person name="Liu K.W."/>
            <person name="Li Z."/>
            <person name="Lu H.C."/>
            <person name="Ye Q.L."/>
            <person name="Zhang D."/>
            <person name="Wang J.Y."/>
            <person name="Li Y.F."/>
            <person name="Zhong Z.M."/>
            <person name="Liu X."/>
            <person name="Yu X."/>
            <person name="Liu D.K."/>
            <person name="Tu X.D."/>
            <person name="Liu B."/>
            <person name="Hao Y."/>
            <person name="Liao X.Y."/>
            <person name="Jiang Y.T."/>
            <person name="Sun W.H."/>
            <person name="Chen J."/>
            <person name="Chen Y.Q."/>
            <person name="Ai Y."/>
            <person name="Zhai J.W."/>
            <person name="Wu S.S."/>
            <person name="Zhou Z."/>
            <person name="Hsiao Y.Y."/>
            <person name="Wu W.L."/>
            <person name="Chen Y.Y."/>
            <person name="Lin Y.F."/>
            <person name="Hsu J.L."/>
            <person name="Li C.Y."/>
            <person name="Wang Z.W."/>
            <person name="Zhao X."/>
            <person name="Zhong W.Y."/>
            <person name="Ma X.K."/>
            <person name="Ma L."/>
            <person name="Huang J."/>
            <person name="Chen G.Z."/>
            <person name="Huang M.Z."/>
            <person name="Huang L."/>
            <person name="Peng D.H."/>
            <person name="Luo Y.B."/>
            <person name="Zou S.Q."/>
            <person name="Chen S.P."/>
            <person name="Lan S."/>
            <person name="Tsai W.C."/>
            <person name="Van de Peer Y."/>
            <person name="Liu Z.J."/>
        </authorList>
    </citation>
    <scope>NUCLEOTIDE SEQUENCE [LARGE SCALE GENOMIC DNA]</scope>
    <source>
        <strain evidence="7">Lor287</strain>
    </source>
</reference>
<dbReference type="Proteomes" id="UP001418222">
    <property type="component" value="Unassembled WGS sequence"/>
</dbReference>
<dbReference type="EMBL" id="JBBWWQ010000004">
    <property type="protein sequence ID" value="KAK8949629.1"/>
    <property type="molecule type" value="Genomic_DNA"/>
</dbReference>
<comment type="caution">
    <text evidence="7">The sequence shown here is derived from an EMBL/GenBank/DDBJ whole genome shotgun (WGS) entry which is preliminary data.</text>
</comment>
<dbReference type="GO" id="GO:0030599">
    <property type="term" value="F:pectinesterase activity"/>
    <property type="evidence" value="ECO:0007669"/>
    <property type="project" value="UniProtKB-EC"/>
</dbReference>
<dbReference type="Gene3D" id="2.160.20.10">
    <property type="entry name" value="Single-stranded right-handed beta-helix, Pectin lyase-like"/>
    <property type="match status" value="1"/>
</dbReference>
<sequence>MLVSGDKTSFYSCSFVGLQDTLCDLQGRHYFKDCEIMGVVDFIFGFGQSIYETCNIVTLSGLRMPGWVTAQGRFGVVQRSGFVFKNCRLKGASRVYLGRAWGRYSRVIFYNTFMDDIVVPEGWDSWRAPNKGLDTEYGEISCRGPGANTKGRVPWEKKMKPKYIRELTSLSFIDSEGWLGNQGW</sequence>
<name>A0AAP0BU09_9ASPA</name>
<evidence type="ECO:0000256" key="4">
    <source>
        <dbReference type="ARBA" id="ARBA00022801"/>
    </source>
</evidence>
<evidence type="ECO:0000256" key="5">
    <source>
        <dbReference type="ARBA" id="ARBA00023085"/>
    </source>
</evidence>
<gene>
    <name evidence="7" type="primary">PME29</name>
    <name evidence="7" type="ORF">KSP39_PZI005569</name>
</gene>
<comment type="similarity">
    <text evidence="2">Belongs to the pectinesterase family.</text>
</comment>
<evidence type="ECO:0000256" key="2">
    <source>
        <dbReference type="ARBA" id="ARBA00008891"/>
    </source>
</evidence>
<feature type="domain" description="Pectinesterase catalytic" evidence="6">
    <location>
        <begin position="2"/>
        <end position="175"/>
    </location>
</feature>
<dbReference type="PANTHER" id="PTHR31321:SF134">
    <property type="entry name" value="PECTINESTERASE"/>
    <property type="match status" value="1"/>
</dbReference>
<dbReference type="GO" id="GO:0045490">
    <property type="term" value="P:pectin catabolic process"/>
    <property type="evidence" value="ECO:0007669"/>
    <property type="project" value="TreeGrafter"/>
</dbReference>
<comment type="pathway">
    <text evidence="1">Glycan metabolism; pectin degradation; 2-dehydro-3-deoxy-D-gluconate from pectin: step 1/5.</text>
</comment>
<evidence type="ECO:0000313" key="8">
    <source>
        <dbReference type="Proteomes" id="UP001418222"/>
    </source>
</evidence>
<dbReference type="EC" id="3.1.1.11" evidence="3"/>
<dbReference type="InterPro" id="IPR000070">
    <property type="entry name" value="Pectinesterase_cat"/>
</dbReference>
<keyword evidence="5" id="KW-0063">Aspartyl esterase</keyword>
<dbReference type="AlphaFoldDB" id="A0AAP0BU09"/>
<keyword evidence="8" id="KW-1185">Reference proteome</keyword>
<proteinExistence type="inferred from homology"/>
<evidence type="ECO:0000259" key="6">
    <source>
        <dbReference type="Pfam" id="PF01095"/>
    </source>
</evidence>
<evidence type="ECO:0000313" key="7">
    <source>
        <dbReference type="EMBL" id="KAK8949629.1"/>
    </source>
</evidence>
<dbReference type="Pfam" id="PF01095">
    <property type="entry name" value="Pectinesterase"/>
    <property type="match status" value="1"/>
</dbReference>
<protein>
    <recommendedName>
        <fullName evidence="3">pectinesterase</fullName>
        <ecNumber evidence="3">3.1.1.11</ecNumber>
    </recommendedName>
</protein>
<organism evidence="7 8">
    <name type="scientific">Platanthera zijinensis</name>
    <dbReference type="NCBI Taxonomy" id="2320716"/>
    <lineage>
        <taxon>Eukaryota</taxon>
        <taxon>Viridiplantae</taxon>
        <taxon>Streptophyta</taxon>
        <taxon>Embryophyta</taxon>
        <taxon>Tracheophyta</taxon>
        <taxon>Spermatophyta</taxon>
        <taxon>Magnoliopsida</taxon>
        <taxon>Liliopsida</taxon>
        <taxon>Asparagales</taxon>
        <taxon>Orchidaceae</taxon>
        <taxon>Orchidoideae</taxon>
        <taxon>Orchideae</taxon>
        <taxon>Orchidinae</taxon>
        <taxon>Platanthera</taxon>
    </lineage>
</organism>
<dbReference type="SUPFAM" id="SSF51126">
    <property type="entry name" value="Pectin lyase-like"/>
    <property type="match status" value="1"/>
</dbReference>
<dbReference type="InterPro" id="IPR012334">
    <property type="entry name" value="Pectin_lyas_fold"/>
</dbReference>
<dbReference type="InterPro" id="IPR011050">
    <property type="entry name" value="Pectin_lyase_fold/virulence"/>
</dbReference>
<dbReference type="PANTHER" id="PTHR31321">
    <property type="entry name" value="ACYL-COA THIOESTER HYDROLASE YBHC-RELATED"/>
    <property type="match status" value="1"/>
</dbReference>
<evidence type="ECO:0000256" key="3">
    <source>
        <dbReference type="ARBA" id="ARBA00013229"/>
    </source>
</evidence>